<dbReference type="Gene3D" id="3.40.50.2300">
    <property type="match status" value="1"/>
</dbReference>
<dbReference type="GO" id="GO:0000160">
    <property type="term" value="P:phosphorelay signal transduction system"/>
    <property type="evidence" value="ECO:0007669"/>
    <property type="project" value="InterPro"/>
</dbReference>
<name>A0A2S9VGL1_9ALTE</name>
<keyword evidence="1" id="KW-0597">Phosphoprotein</keyword>
<dbReference type="Pfam" id="PF13487">
    <property type="entry name" value="HD_5"/>
    <property type="match status" value="1"/>
</dbReference>
<dbReference type="InterPro" id="IPR011006">
    <property type="entry name" value="CheY-like_superfamily"/>
</dbReference>
<dbReference type="PROSITE" id="PS50110">
    <property type="entry name" value="RESPONSE_REGULATORY"/>
    <property type="match status" value="1"/>
</dbReference>
<organism evidence="5 6">
    <name type="scientific">Alteromonas alba</name>
    <dbReference type="NCBI Taxonomy" id="2079529"/>
    <lineage>
        <taxon>Bacteria</taxon>
        <taxon>Pseudomonadati</taxon>
        <taxon>Pseudomonadota</taxon>
        <taxon>Gammaproteobacteria</taxon>
        <taxon>Alteromonadales</taxon>
        <taxon>Alteromonadaceae</taxon>
        <taxon>Alteromonas/Salinimonas group</taxon>
        <taxon>Alteromonas</taxon>
    </lineage>
</organism>
<evidence type="ECO:0000313" key="5">
    <source>
        <dbReference type="EMBL" id="PRO75597.1"/>
    </source>
</evidence>
<dbReference type="AlphaFoldDB" id="A0A2S9VGL1"/>
<dbReference type="Proteomes" id="UP000238949">
    <property type="component" value="Unassembled WGS sequence"/>
</dbReference>
<dbReference type="Pfam" id="PF00072">
    <property type="entry name" value="Response_reg"/>
    <property type="match status" value="1"/>
</dbReference>
<feature type="domain" description="Response regulatory" evidence="4">
    <location>
        <begin position="27"/>
        <end position="142"/>
    </location>
</feature>
<evidence type="ECO:0000256" key="3">
    <source>
        <dbReference type="SAM" id="MobiDB-lite"/>
    </source>
</evidence>
<dbReference type="SUPFAM" id="SSF52172">
    <property type="entry name" value="CheY-like"/>
    <property type="match status" value="1"/>
</dbReference>
<dbReference type="Gene3D" id="1.10.3210.10">
    <property type="entry name" value="Hypothetical protein af1432"/>
    <property type="match status" value="1"/>
</dbReference>
<keyword evidence="6" id="KW-1185">Reference proteome</keyword>
<evidence type="ECO:0000259" key="4">
    <source>
        <dbReference type="PROSITE" id="PS50110"/>
    </source>
</evidence>
<keyword evidence="2" id="KW-0175">Coiled coil</keyword>
<feature type="region of interest" description="Disordered" evidence="3">
    <location>
        <begin position="1"/>
        <end position="20"/>
    </location>
</feature>
<accession>A0A2S9VGL1</accession>
<dbReference type="PANTHER" id="PTHR45228">
    <property type="entry name" value="CYCLIC DI-GMP PHOSPHODIESTERASE TM_0186-RELATED"/>
    <property type="match status" value="1"/>
</dbReference>
<dbReference type="CDD" id="cd17569">
    <property type="entry name" value="REC_HupR-like"/>
    <property type="match status" value="1"/>
</dbReference>
<feature type="coiled-coil region" evidence="2">
    <location>
        <begin position="162"/>
        <end position="189"/>
    </location>
</feature>
<evidence type="ECO:0000313" key="6">
    <source>
        <dbReference type="Proteomes" id="UP000238949"/>
    </source>
</evidence>
<feature type="modified residue" description="4-aspartylphosphate" evidence="1">
    <location>
        <position position="76"/>
    </location>
</feature>
<evidence type="ECO:0000256" key="2">
    <source>
        <dbReference type="SAM" id="Coils"/>
    </source>
</evidence>
<comment type="caution">
    <text evidence="5">The sequence shown here is derived from an EMBL/GenBank/DDBJ whole genome shotgun (WGS) entry which is preliminary data.</text>
</comment>
<sequence>MPQRNTSGQDHRGNTMPNTEAATPRYSVLCVDDEQNILRSIKRALFSLKIDLTLAESGEEALAIMEQKTIHVVISDMKMPHMTGAELLEKVAAKYPDTFRVVLTGFADIDATIKAVNQGRIHRYLQKPWDNQELINTIEEGLERIKLKDENARLQKLTRLQNAKLKEVNNDLEKTVQKRTRQIKAALNRIETRNRALEQVLFNVISINPDIDGKFAIEVSELSKKLAAKLGCNTDEKKLYAYASLIGELGLLGLQPENFRPPFAKLTYQQQKDYMSQTHLAKMILAPAEHMQPISEIIEFQFEHYNGSGLYHKVAKEIPLGARIHAIARDYWRMVGGRMSAQRMEPRDAKAELKKHRNTRYDGEILDLLLSDHDIHKPSFIENHLTSEELAAGMVLGNNLYNDNHILLLPAGHVFSEATIAKLKQYEREHKRHFEILIENEKSKETT</sequence>
<evidence type="ECO:0000256" key="1">
    <source>
        <dbReference type="PROSITE-ProRule" id="PRU00169"/>
    </source>
</evidence>
<dbReference type="InterPro" id="IPR052020">
    <property type="entry name" value="Cyclic_di-GMP/3'3'-cGAMP_PDE"/>
</dbReference>
<dbReference type="OrthoDB" id="9802066at2"/>
<dbReference type="InterPro" id="IPR001789">
    <property type="entry name" value="Sig_transdc_resp-reg_receiver"/>
</dbReference>
<reference evidence="6" key="1">
    <citation type="journal article" date="2020" name="Int. J. Syst. Evol. Microbiol.">
        <title>Alteromonas alba sp. nov., a marine bacterium isolated from the seawater of the West Pacific Ocean.</title>
        <authorList>
            <person name="Sun C."/>
            <person name="Wu Y.-H."/>
            <person name="Xamxidin M."/>
            <person name="Cheng H."/>
            <person name="Xu X.-W."/>
        </authorList>
    </citation>
    <scope>NUCLEOTIDE SEQUENCE [LARGE SCALE GENOMIC DNA]</scope>
    <source>
        <strain evidence="6">190</strain>
    </source>
</reference>
<protein>
    <submittedName>
        <fullName evidence="5">Response regulator</fullName>
    </submittedName>
</protein>
<proteinExistence type="predicted"/>
<gene>
    <name evidence="5" type="ORF">C6Y40_00420</name>
</gene>
<dbReference type="PANTHER" id="PTHR45228:SF8">
    <property type="entry name" value="TWO-COMPONENT RESPONSE REGULATOR-RELATED"/>
    <property type="match status" value="1"/>
</dbReference>
<dbReference type="SMART" id="SM00448">
    <property type="entry name" value="REC"/>
    <property type="match status" value="1"/>
</dbReference>
<dbReference type="EMBL" id="PVNP01000003">
    <property type="protein sequence ID" value="PRO75597.1"/>
    <property type="molecule type" value="Genomic_DNA"/>
</dbReference>